<dbReference type="InterPro" id="IPR004883">
    <property type="entry name" value="LOB"/>
</dbReference>
<dbReference type="PANTHER" id="PTHR31304:SF73">
    <property type="entry name" value="OS01G0511000 PROTEIN"/>
    <property type="match status" value="1"/>
</dbReference>
<accession>A0ABD3EJG3</accession>
<evidence type="ECO:0000256" key="1">
    <source>
        <dbReference type="ARBA" id="ARBA00005474"/>
    </source>
</evidence>
<dbReference type="PANTHER" id="PTHR31304">
    <property type="entry name" value="LOB DOMAIN-CONTAINING PROTEIN 38"/>
    <property type="match status" value="1"/>
</dbReference>
<comment type="caution">
    <text evidence="3">The sequence shown here is derived from an EMBL/GenBank/DDBJ whole genome shotgun (WGS) entry which is preliminary data.</text>
</comment>
<name>A0ABD3EJG3_9LAMI</name>
<evidence type="ECO:0000259" key="2">
    <source>
        <dbReference type="PROSITE" id="PS50891"/>
    </source>
</evidence>
<organism evidence="3 4">
    <name type="scientific">Castilleja foliolosa</name>
    <dbReference type="NCBI Taxonomy" id="1961234"/>
    <lineage>
        <taxon>Eukaryota</taxon>
        <taxon>Viridiplantae</taxon>
        <taxon>Streptophyta</taxon>
        <taxon>Embryophyta</taxon>
        <taxon>Tracheophyta</taxon>
        <taxon>Spermatophyta</taxon>
        <taxon>Magnoliopsida</taxon>
        <taxon>eudicotyledons</taxon>
        <taxon>Gunneridae</taxon>
        <taxon>Pentapetalae</taxon>
        <taxon>asterids</taxon>
        <taxon>lamiids</taxon>
        <taxon>Lamiales</taxon>
        <taxon>Orobanchaceae</taxon>
        <taxon>Pedicularideae</taxon>
        <taxon>Castillejinae</taxon>
        <taxon>Castilleja</taxon>
    </lineage>
</organism>
<gene>
    <name evidence="3" type="primary">LBD40</name>
    <name evidence="3" type="ORF">CASFOL_004092</name>
</gene>
<evidence type="ECO:0000313" key="4">
    <source>
        <dbReference type="Proteomes" id="UP001632038"/>
    </source>
</evidence>
<dbReference type="AlphaFoldDB" id="A0ABD3EJG3"/>
<dbReference type="Pfam" id="PF03195">
    <property type="entry name" value="LOB"/>
    <property type="match status" value="1"/>
</dbReference>
<dbReference type="PROSITE" id="PS50891">
    <property type="entry name" value="LOB"/>
    <property type="match status" value="1"/>
</dbReference>
<sequence>MSCHGCRALRKGCPNECTLRAALQWIDSPESQANATLFLAKFYGRTGLINLLNAGPTHLRPEILRSLLYEACGRYIDPVHGSVGLLCSGNWPQCQTAMESVLKTGRVQVPAAGDNGSTVFLGHARAGPGSSAMMGPILWLRRIRLISLLSRDGMKKCSRSWS</sequence>
<keyword evidence="4" id="KW-1185">Reference proteome</keyword>
<protein>
    <submittedName>
        <fullName evidence="3">LOB domain-containing protein 40</fullName>
    </submittedName>
</protein>
<feature type="domain" description="LOB" evidence="2">
    <location>
        <begin position="1"/>
        <end position="107"/>
    </location>
</feature>
<evidence type="ECO:0000313" key="3">
    <source>
        <dbReference type="EMBL" id="KAL3654411.1"/>
    </source>
</evidence>
<dbReference type="EMBL" id="JAVIJP010000005">
    <property type="protein sequence ID" value="KAL3654411.1"/>
    <property type="molecule type" value="Genomic_DNA"/>
</dbReference>
<reference evidence="4" key="1">
    <citation type="journal article" date="2024" name="IScience">
        <title>Strigolactones Initiate the Formation of Haustorium-like Structures in Castilleja.</title>
        <authorList>
            <person name="Buerger M."/>
            <person name="Peterson D."/>
            <person name="Chory J."/>
        </authorList>
    </citation>
    <scope>NUCLEOTIDE SEQUENCE [LARGE SCALE GENOMIC DNA]</scope>
</reference>
<comment type="similarity">
    <text evidence="1">Belongs to the LOB domain-containing protein family.</text>
</comment>
<proteinExistence type="inferred from homology"/>
<dbReference type="Proteomes" id="UP001632038">
    <property type="component" value="Unassembled WGS sequence"/>
</dbReference>